<dbReference type="AlphaFoldDB" id="A0A4D7AQR7"/>
<dbReference type="SUPFAM" id="SSF53300">
    <property type="entry name" value="vWA-like"/>
    <property type="match status" value="1"/>
</dbReference>
<evidence type="ECO:0000313" key="5">
    <source>
        <dbReference type="Proteomes" id="UP000298642"/>
    </source>
</evidence>
<evidence type="ECO:0000259" key="2">
    <source>
        <dbReference type="Pfam" id="PF09967"/>
    </source>
</evidence>
<feature type="compositionally biased region" description="Basic and acidic residues" evidence="1">
    <location>
        <begin position="223"/>
        <end position="232"/>
    </location>
</feature>
<organism evidence="4 5">
    <name type="scientific">Dysosmobacter welbionis</name>
    <dbReference type="NCBI Taxonomy" id="2093857"/>
    <lineage>
        <taxon>Bacteria</taxon>
        <taxon>Bacillati</taxon>
        <taxon>Bacillota</taxon>
        <taxon>Clostridia</taxon>
        <taxon>Eubacteriales</taxon>
        <taxon>Oscillospiraceae</taxon>
        <taxon>Dysosmobacter</taxon>
    </lineage>
</organism>
<dbReference type="Pfam" id="PF13203">
    <property type="entry name" value="DUF2201_N"/>
    <property type="match status" value="1"/>
</dbReference>
<dbReference type="EMBL" id="CP034413">
    <property type="protein sequence ID" value="QCI59998.1"/>
    <property type="molecule type" value="Genomic_DNA"/>
</dbReference>
<dbReference type="InterPro" id="IPR018698">
    <property type="entry name" value="VWA-like_dom"/>
</dbReference>
<dbReference type="InterPro" id="IPR025154">
    <property type="entry name" value="Put_metallopeptidase_dom"/>
</dbReference>
<dbReference type="Gene3D" id="3.40.50.410">
    <property type="entry name" value="von Willebrand factor, type A domain"/>
    <property type="match status" value="1"/>
</dbReference>
<gene>
    <name evidence="4" type="ORF">EIO64_12835</name>
</gene>
<sequence>MEDHVEKFRQADALAQNILRLTRNTLLVNLRFLDLALSQFQLTSYPGTLATDGQHLFYDTYYVLSMYKRERGRNVRDYLHIVLHCVFRHLFTSANIDRRCWDLACDIAVESAIEDLHLESAACNRAYAQEETLKELRSQVRLLTAEKLYRYFLDRQLSDDQMARLRDPFLADDHRAWYLPVKSGQGAGGGSQSNGRTPETGTPGKQKSGRGGQGSRARTPKSGTERRDRDLEQTWREISERLQVDLETISRRHGTDAGNLVQELKAVNRETYDYADFLRRYMSLGEVTQVNQDEFDYIYYTYGLSLYGNMPLVEPLEYKEVRRIKEFVIAIDTSGSVSGDLVQRFVTKTYNILRQQENFFTKINLHIIQCDAEVQEDRKITSQKDFDNYLDTMQLHGFGGTDFRPVFQYVDELVRAGEFTNLKGMIYFTDGRGIFPEKKPDYDAAFVFLDDGYDPPDVPVWAIKLVLQSEEI</sequence>
<dbReference type="PANTHER" id="PTHR38730">
    <property type="entry name" value="SLL7028 PROTEIN"/>
    <property type="match status" value="1"/>
</dbReference>
<keyword evidence="5" id="KW-1185">Reference proteome</keyword>
<accession>A0A4D7AQR7</accession>
<evidence type="ECO:0000259" key="3">
    <source>
        <dbReference type="Pfam" id="PF13203"/>
    </source>
</evidence>
<dbReference type="PANTHER" id="PTHR38730:SF1">
    <property type="entry name" value="SLL7028 PROTEIN"/>
    <property type="match status" value="1"/>
</dbReference>
<feature type="domain" description="Putative metallopeptidase" evidence="3">
    <location>
        <begin position="47"/>
        <end position="284"/>
    </location>
</feature>
<dbReference type="InterPro" id="IPR036465">
    <property type="entry name" value="vWFA_dom_sf"/>
</dbReference>
<feature type="region of interest" description="Disordered" evidence="1">
    <location>
        <begin position="181"/>
        <end position="232"/>
    </location>
</feature>
<evidence type="ECO:0000313" key="4">
    <source>
        <dbReference type="EMBL" id="QCI59998.1"/>
    </source>
</evidence>
<dbReference type="Proteomes" id="UP000298642">
    <property type="component" value="Chromosome"/>
</dbReference>
<dbReference type="CDD" id="cd00198">
    <property type="entry name" value="vWFA"/>
    <property type="match status" value="1"/>
</dbReference>
<proteinExistence type="predicted"/>
<name>A0A4D7AQR7_9FIRM</name>
<evidence type="ECO:0000256" key="1">
    <source>
        <dbReference type="SAM" id="MobiDB-lite"/>
    </source>
</evidence>
<dbReference type="RefSeq" id="WP_021749045.1">
    <property type="nucleotide sequence ID" value="NZ_CP034413.3"/>
</dbReference>
<feature type="domain" description="VWA-like" evidence="2">
    <location>
        <begin position="328"/>
        <end position="450"/>
    </location>
</feature>
<dbReference type="KEGG" id="obj:EIO64_12835"/>
<dbReference type="Pfam" id="PF09967">
    <property type="entry name" value="DUF2201"/>
    <property type="match status" value="1"/>
</dbReference>
<dbReference type="GeneID" id="89521478"/>
<protein>
    <submittedName>
        <fullName evidence="4">Metallopeptidase</fullName>
    </submittedName>
</protein>
<reference evidence="5" key="1">
    <citation type="submission" date="2018-12" db="EMBL/GenBank/DDBJ databases">
        <title>Dusodibacter welbiota gen. nov., sp. nov., isolated from human faeces and emended description of the Oscillibacter genus.</title>
        <authorList>
            <person name="Le Roy T."/>
            <person name="Van der Smissen P."/>
            <person name="Delzenne N."/>
            <person name="Muccioli G."/>
            <person name="Collet J.F."/>
            <person name="Cani P.D."/>
        </authorList>
    </citation>
    <scope>NUCLEOTIDE SEQUENCE [LARGE SCALE GENOMIC DNA]</scope>
    <source>
        <strain evidence="5">J115</strain>
    </source>
</reference>